<sequence length="58" mass="6290">MAPGLDAAEAKITVCAVLTVIDNAVRTRSLGERPDLADRLTELGTGLLLGREQREQRE</sequence>
<name>A0AAU1U3C1_9ACTN</name>
<evidence type="ECO:0008006" key="2">
    <source>
        <dbReference type="Google" id="ProtNLM"/>
    </source>
</evidence>
<dbReference type="AlphaFoldDB" id="A0AAU1U3C1"/>
<protein>
    <recommendedName>
        <fullName evidence="2">TetR family transcriptional regulator</fullName>
    </recommendedName>
</protein>
<reference evidence="1" key="1">
    <citation type="submission" date="2022-10" db="EMBL/GenBank/DDBJ databases">
        <title>The complete genomes of actinobacterial strains from the NBC collection.</title>
        <authorList>
            <person name="Joergensen T.S."/>
            <person name="Alvarez Arevalo M."/>
            <person name="Sterndorff E.B."/>
            <person name="Faurdal D."/>
            <person name="Vuksanovic O."/>
            <person name="Mourched A.-S."/>
            <person name="Charusanti P."/>
            <person name="Shaw S."/>
            <person name="Blin K."/>
            <person name="Weber T."/>
        </authorList>
    </citation>
    <scope>NUCLEOTIDE SEQUENCE</scope>
    <source>
        <strain evidence="1">NBC_00119</strain>
    </source>
</reference>
<proteinExistence type="predicted"/>
<accession>A0AAU1U3C1</accession>
<evidence type="ECO:0000313" key="1">
    <source>
        <dbReference type="EMBL" id="WTS10937.1"/>
    </source>
</evidence>
<organism evidence="1">
    <name type="scientific">Streptomyces sp. NBC_00119</name>
    <dbReference type="NCBI Taxonomy" id="2975659"/>
    <lineage>
        <taxon>Bacteria</taxon>
        <taxon>Bacillati</taxon>
        <taxon>Actinomycetota</taxon>
        <taxon>Actinomycetes</taxon>
        <taxon>Kitasatosporales</taxon>
        <taxon>Streptomycetaceae</taxon>
        <taxon>Streptomyces</taxon>
    </lineage>
</organism>
<gene>
    <name evidence="1" type="ORF">OHU69_07570</name>
</gene>
<dbReference type="EMBL" id="CP108195">
    <property type="protein sequence ID" value="WTS10937.1"/>
    <property type="molecule type" value="Genomic_DNA"/>
</dbReference>